<feature type="region of interest" description="Disordered" evidence="1">
    <location>
        <begin position="112"/>
        <end position="162"/>
    </location>
</feature>
<comment type="caution">
    <text evidence="2">The sequence shown here is derived from an EMBL/GenBank/DDBJ whole genome shotgun (WGS) entry which is preliminary data.</text>
</comment>
<dbReference type="Proteomes" id="UP001305779">
    <property type="component" value="Unassembled WGS sequence"/>
</dbReference>
<evidence type="ECO:0000313" key="2">
    <source>
        <dbReference type="EMBL" id="KAK4499851.1"/>
    </source>
</evidence>
<reference evidence="2 3" key="1">
    <citation type="journal article" date="2023" name="G3 (Bethesda)">
        <title>A chromosome-level genome assembly of Zasmidium syzygii isolated from banana leaves.</title>
        <authorList>
            <person name="van Westerhoven A.C."/>
            <person name="Mehrabi R."/>
            <person name="Talebi R."/>
            <person name="Steentjes M.B.F."/>
            <person name="Corcolon B."/>
            <person name="Chong P.A."/>
            <person name="Kema G.H.J."/>
            <person name="Seidl M.F."/>
        </authorList>
    </citation>
    <scope>NUCLEOTIDE SEQUENCE [LARGE SCALE GENOMIC DNA]</scope>
    <source>
        <strain evidence="2 3">P124</strain>
    </source>
</reference>
<feature type="compositionally biased region" description="Acidic residues" evidence="1">
    <location>
        <begin position="147"/>
        <end position="157"/>
    </location>
</feature>
<name>A0ABR0EF37_ZASCE</name>
<organism evidence="2 3">
    <name type="scientific">Zasmidium cellare</name>
    <name type="common">Wine cellar mold</name>
    <name type="synonym">Racodium cellare</name>
    <dbReference type="NCBI Taxonomy" id="395010"/>
    <lineage>
        <taxon>Eukaryota</taxon>
        <taxon>Fungi</taxon>
        <taxon>Dikarya</taxon>
        <taxon>Ascomycota</taxon>
        <taxon>Pezizomycotina</taxon>
        <taxon>Dothideomycetes</taxon>
        <taxon>Dothideomycetidae</taxon>
        <taxon>Mycosphaerellales</taxon>
        <taxon>Mycosphaerellaceae</taxon>
        <taxon>Zasmidium</taxon>
    </lineage>
</organism>
<protein>
    <submittedName>
        <fullName evidence="2">Uncharacterized protein</fullName>
    </submittedName>
</protein>
<evidence type="ECO:0000313" key="3">
    <source>
        <dbReference type="Proteomes" id="UP001305779"/>
    </source>
</evidence>
<gene>
    <name evidence="2" type="ORF">PRZ48_008037</name>
</gene>
<sequence length="559" mass="65077">MPEDDFSKELPSLASVYKLYDDDKLQDFVDGAETLLEEDVYLNRFHTIELLLLLANSVEDPSDTLDYYQRAESEYRMGRIYHHNPDEVRLLDELGVKLERIRLVVERERAEAMEEEDARDNPESPAHQLPNLSFSDDCAGGPKVASEDPEERVEDENESIKRTMELRPKLSKFEGRLKLKGAKSQKSKSDLRSMSSMSAELDRSKEVKMEKGVKFAPDERTMEPTNHQQPGDMRLKSTTIRPQRSDESDIAQRDRRTYLFLRKRLRRMLMPAPRPLERTGTFWELAPEIRQRIFETAFSDQILLIKTSVRRACEIQGYIYARREFKALNNLLVCKEFYAEASKVLLDTATFAFEGPIQSHEMSWLGHGVAAPIPEMTLVTHPRNLRRIRSFRISGRSLRYLIGQSVRWHMDLHRVVLEDCNAEDLGFTVEQRKAIEDCGEDDCSALTARLRCQRYDHSIDLPWVEGLRDIEIPQAVCRTCKDRGRVCKSILIQMEIEMKVLRSCLRWAEEKKRGPQVRALRKNIEKRQRVWEETLTVIESKAKEAKAKRVLEVEMEAQN</sequence>
<accession>A0ABR0EF37</accession>
<feature type="region of interest" description="Disordered" evidence="1">
    <location>
        <begin position="177"/>
        <end position="206"/>
    </location>
</feature>
<evidence type="ECO:0000256" key="1">
    <source>
        <dbReference type="SAM" id="MobiDB-lite"/>
    </source>
</evidence>
<keyword evidence="3" id="KW-1185">Reference proteome</keyword>
<dbReference type="EMBL" id="JAXOVC010000006">
    <property type="protein sequence ID" value="KAK4499851.1"/>
    <property type="molecule type" value="Genomic_DNA"/>
</dbReference>
<proteinExistence type="predicted"/>